<keyword evidence="1" id="KW-0862">Zinc</keyword>
<name>A0A3N4I2J0_ASCIM</name>
<dbReference type="GO" id="GO:0008270">
    <property type="term" value="F:zinc ion binding"/>
    <property type="evidence" value="ECO:0007669"/>
    <property type="project" value="UniProtKB-KW"/>
</dbReference>
<dbReference type="InterPro" id="IPR001878">
    <property type="entry name" value="Znf_CCHC"/>
</dbReference>
<feature type="region of interest" description="Disordered" evidence="2">
    <location>
        <begin position="548"/>
        <end position="575"/>
    </location>
</feature>
<evidence type="ECO:0000256" key="2">
    <source>
        <dbReference type="SAM" id="MobiDB-lite"/>
    </source>
</evidence>
<feature type="region of interest" description="Disordered" evidence="2">
    <location>
        <begin position="1123"/>
        <end position="1152"/>
    </location>
</feature>
<reference evidence="4 5" key="1">
    <citation type="journal article" date="2018" name="Nat. Ecol. Evol.">
        <title>Pezizomycetes genomes reveal the molecular basis of ectomycorrhizal truffle lifestyle.</title>
        <authorList>
            <person name="Murat C."/>
            <person name="Payen T."/>
            <person name="Noel B."/>
            <person name="Kuo A."/>
            <person name="Morin E."/>
            <person name="Chen J."/>
            <person name="Kohler A."/>
            <person name="Krizsan K."/>
            <person name="Balestrini R."/>
            <person name="Da Silva C."/>
            <person name="Montanini B."/>
            <person name="Hainaut M."/>
            <person name="Levati E."/>
            <person name="Barry K.W."/>
            <person name="Belfiori B."/>
            <person name="Cichocki N."/>
            <person name="Clum A."/>
            <person name="Dockter R.B."/>
            <person name="Fauchery L."/>
            <person name="Guy J."/>
            <person name="Iotti M."/>
            <person name="Le Tacon F."/>
            <person name="Lindquist E.A."/>
            <person name="Lipzen A."/>
            <person name="Malagnac F."/>
            <person name="Mello A."/>
            <person name="Molinier V."/>
            <person name="Miyauchi S."/>
            <person name="Poulain J."/>
            <person name="Riccioni C."/>
            <person name="Rubini A."/>
            <person name="Sitrit Y."/>
            <person name="Splivallo R."/>
            <person name="Traeger S."/>
            <person name="Wang M."/>
            <person name="Zifcakova L."/>
            <person name="Wipf D."/>
            <person name="Zambonelli A."/>
            <person name="Paolocci F."/>
            <person name="Nowrousian M."/>
            <person name="Ottonello S."/>
            <person name="Baldrian P."/>
            <person name="Spatafora J.W."/>
            <person name="Henrissat B."/>
            <person name="Nagy L.G."/>
            <person name="Aury J.M."/>
            <person name="Wincker P."/>
            <person name="Grigoriev I.V."/>
            <person name="Bonfante P."/>
            <person name="Martin F.M."/>
        </authorList>
    </citation>
    <scope>NUCLEOTIDE SEQUENCE [LARGE SCALE GENOMIC DNA]</scope>
    <source>
        <strain evidence="4 5">RN42</strain>
    </source>
</reference>
<dbReference type="InterPro" id="IPR036875">
    <property type="entry name" value="Znf_CCHC_sf"/>
</dbReference>
<protein>
    <recommendedName>
        <fullName evidence="3">CCHC-type domain-containing protein</fullName>
    </recommendedName>
</protein>
<keyword evidence="5" id="KW-1185">Reference proteome</keyword>
<dbReference type="EMBL" id="ML119697">
    <property type="protein sequence ID" value="RPA79626.1"/>
    <property type="molecule type" value="Genomic_DNA"/>
</dbReference>
<gene>
    <name evidence="4" type="ORF">BJ508DRAFT_328202</name>
</gene>
<evidence type="ECO:0000313" key="5">
    <source>
        <dbReference type="Proteomes" id="UP000275078"/>
    </source>
</evidence>
<feature type="compositionally biased region" description="Low complexity" evidence="2">
    <location>
        <begin position="9"/>
        <end position="19"/>
    </location>
</feature>
<proteinExistence type="predicted"/>
<dbReference type="InterPro" id="IPR021109">
    <property type="entry name" value="Peptidase_aspartic_dom_sf"/>
</dbReference>
<dbReference type="PROSITE" id="PS50158">
    <property type="entry name" value="ZF_CCHC"/>
    <property type="match status" value="1"/>
</dbReference>
<accession>A0A3N4I2J0</accession>
<feature type="compositionally biased region" description="Acidic residues" evidence="2">
    <location>
        <begin position="1131"/>
        <end position="1152"/>
    </location>
</feature>
<feature type="region of interest" description="Disordered" evidence="2">
    <location>
        <begin position="727"/>
        <end position="758"/>
    </location>
</feature>
<feature type="compositionally biased region" description="Polar residues" evidence="2">
    <location>
        <begin position="40"/>
        <end position="52"/>
    </location>
</feature>
<feature type="region of interest" description="Disordered" evidence="2">
    <location>
        <begin position="188"/>
        <end position="245"/>
    </location>
</feature>
<feature type="compositionally biased region" description="Basic and acidic residues" evidence="2">
    <location>
        <begin position="727"/>
        <end position="736"/>
    </location>
</feature>
<evidence type="ECO:0000259" key="3">
    <source>
        <dbReference type="PROSITE" id="PS50158"/>
    </source>
</evidence>
<feature type="domain" description="CCHC-type" evidence="3">
    <location>
        <begin position="596"/>
        <end position="611"/>
    </location>
</feature>
<feature type="region of interest" description="Disordered" evidence="2">
    <location>
        <begin position="610"/>
        <end position="663"/>
    </location>
</feature>
<organism evidence="4 5">
    <name type="scientific">Ascobolus immersus RN42</name>
    <dbReference type="NCBI Taxonomy" id="1160509"/>
    <lineage>
        <taxon>Eukaryota</taxon>
        <taxon>Fungi</taxon>
        <taxon>Dikarya</taxon>
        <taxon>Ascomycota</taxon>
        <taxon>Pezizomycotina</taxon>
        <taxon>Pezizomycetes</taxon>
        <taxon>Pezizales</taxon>
        <taxon>Ascobolaceae</taxon>
        <taxon>Ascobolus</taxon>
    </lineage>
</organism>
<dbReference type="SUPFAM" id="SSF57756">
    <property type="entry name" value="Retrovirus zinc finger-like domains"/>
    <property type="match status" value="1"/>
</dbReference>
<feature type="compositionally biased region" description="Polar residues" evidence="2">
    <location>
        <begin position="642"/>
        <end position="657"/>
    </location>
</feature>
<dbReference type="CDD" id="cd00303">
    <property type="entry name" value="retropepsin_like"/>
    <property type="match status" value="1"/>
</dbReference>
<keyword evidence="1" id="KW-0863">Zinc-finger</keyword>
<keyword evidence="1" id="KW-0479">Metal-binding</keyword>
<dbReference type="Proteomes" id="UP000275078">
    <property type="component" value="Unassembled WGS sequence"/>
</dbReference>
<dbReference type="OrthoDB" id="3863715at2759"/>
<feature type="compositionally biased region" description="Low complexity" evidence="2">
    <location>
        <begin position="623"/>
        <end position="635"/>
    </location>
</feature>
<evidence type="ECO:0000256" key="1">
    <source>
        <dbReference type="PROSITE-ProRule" id="PRU00047"/>
    </source>
</evidence>
<evidence type="ECO:0000313" key="4">
    <source>
        <dbReference type="EMBL" id="RPA79626.1"/>
    </source>
</evidence>
<feature type="region of interest" description="Disordered" evidence="2">
    <location>
        <begin position="1"/>
        <end position="86"/>
    </location>
</feature>
<dbReference type="GO" id="GO:0003676">
    <property type="term" value="F:nucleic acid binding"/>
    <property type="evidence" value="ECO:0007669"/>
    <property type="project" value="InterPro"/>
</dbReference>
<dbReference type="Gene3D" id="2.40.70.10">
    <property type="entry name" value="Acid Proteases"/>
    <property type="match status" value="1"/>
</dbReference>
<feature type="compositionally biased region" description="Polar residues" evidence="2">
    <location>
        <begin position="548"/>
        <end position="559"/>
    </location>
</feature>
<dbReference type="AlphaFoldDB" id="A0A3N4I2J0"/>
<sequence>MNNADEASDTSSTASWETALEMLEDEDTAQMDPPEGRFGSANSSMPGRNTSSLEEEAPEEGWEKWLCGDLPGEGGGESRKVSSPPQSPIVARASLFSRYLPPSPVNHSSSPILAPLPRHPNPFPQVLSTTSLPCGQKPLEEYLQSLREAQEAIGTDVRQALAIDDWRDTRSSVSQPLIPKFGEPGWITSSLRTPSPIGTPVDSSTPLRHKDTLSETTSSPETRIPADGTFSGFASPKPTSPPQWWPSPVLEPSSPTSSVLLGEHLEHLGQPHQTLSVSTVFNKSSMSVYTSNQPLITFSGLKGELISEIFEAIETEEELRVEALDIENDASKKKAAVARGLTLKKLRLRQSLTGKALEYFLALSPELRSDYEKAKKALSRRFGDQSNTTSQQREDEAKWAAISRMTALKQNGRSYKEYILELEALSDVLTEDELKRKLIEVWLKGFDDERDGRTMRLVAQQETATTPDSVAAAARKFFFTDADRAWIPQQPARQVEVPVFAVQYAQTGSYPPPQQQVYQPSQQASTAQPDLLETLRLLASSVASLQLNQVGSPQNTQRPTYRAPNHQRAPSDSQVHYQNAPVSYQNNFQSPDQMMCFNCKNLGHKAQHCPQYNPRRDGPQPQPQQMGYQAPAAYPKPREQSAPPTSRDQPRNISAANSVDIAPPRIVEVQDDLQSTTFPPIHVERTFQVPASQAYDVALVDVSGEYEVASVSSVQIAQALMADAAKRPLDQEESNKRPKVMYDPARDAPRPVLQPRSQIPKVTGSNAREHFLNLLKDPEFEKQFVDAATEKARNDAAKARAAKKQNRKSRHEFPPIRALTDPDSKWALALKLLRHVKFGIAHPGVSEAIFSLADVLNNSPRTRAHWTALMQSSEPKKRGRQATVSDDDGNNAVFGALYVALVECATELATADAGLVDCWLADEESVHMPHLFYTYGMLDVQGTWKTLGAMLIDGGALLSLIPMSVVQALDAVPLLKPVTGMSYKTAAGSIHSIKWKFQTTLKIGPCQARVTLFVTSADAPYGILLSRRFMAQSKMRGDYQTDTYTMGTRTGVRVKVPKHNPVLTRPVTQQDIPVLVNLEDPPLSGLPYSMPPPAQDKDVYDVSNDQSRTLILEAVRTLFAKMSNDEPLFSDSDDDDFSDEEDDEDDEPAGKA</sequence>
<dbReference type="STRING" id="1160509.A0A3N4I2J0"/>